<accession>A0A6T6KM49</accession>
<name>A0A6T6KM49_9RHOD</name>
<dbReference type="EMBL" id="HBEK01005093">
    <property type="protein sequence ID" value="CAD8392817.1"/>
    <property type="molecule type" value="Transcribed_RNA"/>
</dbReference>
<dbReference type="AlphaFoldDB" id="A0A6T6KM49"/>
<proteinExistence type="predicted"/>
<sequence>MSESQVVSHSDPWDGQVRARIPVKLSNEVSIAATIDPEASLVWVDRGMFLSTDEEFEPAAVTAEGCDGHGLDVVGCGKMNLKIDGQKEDRESDCHARPSL</sequence>
<protein>
    <submittedName>
        <fullName evidence="1">Uncharacterized protein</fullName>
    </submittedName>
</protein>
<reference evidence="1" key="1">
    <citation type="submission" date="2021-01" db="EMBL/GenBank/DDBJ databases">
        <authorList>
            <person name="Corre E."/>
            <person name="Pelletier E."/>
            <person name="Niang G."/>
            <person name="Scheremetjew M."/>
            <person name="Finn R."/>
            <person name="Kale V."/>
            <person name="Holt S."/>
            <person name="Cochrane G."/>
            <person name="Meng A."/>
            <person name="Brown T."/>
            <person name="Cohen L."/>
        </authorList>
    </citation>
    <scope>NUCLEOTIDE SEQUENCE</scope>
    <source>
        <strain evidence="1">UTEX LB 2760</strain>
    </source>
</reference>
<gene>
    <name evidence="1" type="ORF">RMAR0315_LOCUS2802</name>
    <name evidence="2" type="ORF">RMAR0315_LOCUS2803</name>
</gene>
<evidence type="ECO:0000313" key="1">
    <source>
        <dbReference type="EMBL" id="CAD8392817.1"/>
    </source>
</evidence>
<organism evidence="1">
    <name type="scientific">Rhodosorus marinus</name>
    <dbReference type="NCBI Taxonomy" id="101924"/>
    <lineage>
        <taxon>Eukaryota</taxon>
        <taxon>Rhodophyta</taxon>
        <taxon>Stylonematophyceae</taxon>
        <taxon>Stylonematales</taxon>
        <taxon>Stylonemataceae</taxon>
        <taxon>Rhodosorus</taxon>
    </lineage>
</organism>
<evidence type="ECO:0000313" key="2">
    <source>
        <dbReference type="EMBL" id="CAD8392818.1"/>
    </source>
</evidence>
<dbReference type="EMBL" id="HBEK01005094">
    <property type="protein sequence ID" value="CAD8392818.1"/>
    <property type="molecule type" value="Transcribed_RNA"/>
</dbReference>